<feature type="coiled-coil region" evidence="1">
    <location>
        <begin position="701"/>
        <end position="735"/>
    </location>
</feature>
<comment type="caution">
    <text evidence="3">The sequence shown here is derived from an EMBL/GenBank/DDBJ whole genome shotgun (WGS) entry which is preliminary data.</text>
</comment>
<accession>A0A2B7WI82</accession>
<proteinExistence type="predicted"/>
<feature type="region of interest" description="Disordered" evidence="2">
    <location>
        <begin position="664"/>
        <end position="687"/>
    </location>
</feature>
<reference evidence="3 4" key="1">
    <citation type="submission" date="2017-10" db="EMBL/GenBank/DDBJ databases">
        <title>Comparative genomics in systemic dimorphic fungi from Ajellomycetaceae.</title>
        <authorList>
            <person name="Munoz J.F."/>
            <person name="Mcewen J.G."/>
            <person name="Clay O.K."/>
            <person name="Cuomo C.A."/>
        </authorList>
    </citation>
    <scope>NUCLEOTIDE SEQUENCE [LARGE SCALE GENOMIC DNA]</scope>
    <source>
        <strain evidence="3 4">UAMH7299</strain>
    </source>
</reference>
<dbReference type="AlphaFoldDB" id="A0A2B7WI82"/>
<evidence type="ECO:0000313" key="3">
    <source>
        <dbReference type="EMBL" id="PGG96334.1"/>
    </source>
</evidence>
<organism evidence="3 4">
    <name type="scientific">Polytolypa hystricis (strain UAMH7299)</name>
    <dbReference type="NCBI Taxonomy" id="1447883"/>
    <lineage>
        <taxon>Eukaryota</taxon>
        <taxon>Fungi</taxon>
        <taxon>Dikarya</taxon>
        <taxon>Ascomycota</taxon>
        <taxon>Pezizomycotina</taxon>
        <taxon>Eurotiomycetes</taxon>
        <taxon>Eurotiomycetidae</taxon>
        <taxon>Onygenales</taxon>
        <taxon>Onygenales incertae sedis</taxon>
        <taxon>Polytolypa</taxon>
    </lineage>
</organism>
<name>A0A2B7WI82_POLH7</name>
<sequence length="746" mass="86711">MSAILESQVFDDDLNELLNDENDRESVIEVGGETRIAPEVVNIEDLICLTNATSKPIRSLCIEYTHDLLEYPKTHEKGYTYVVQTGDLTAEEVKMMMDDIQYCKSQQHPPKQIFSLWNTILQTRQGIQQVEDDITKRNALSFARSIKHLFTMGKACFQATSTCQPIFRRHQHPDVTGYHTPFIPCINASQNPSAHFYRNPQGHTQLNISFLEEISESDLLHPTEKCGVMEQMQSHRKVCVNLINCPYMLFTSHGQHKHPPPPPNRPPATIMNRILHLIKEIREPNMTLSTFLKSPALEAFCHKYNSPTLPEIHQSFTNMDRFRAIIKKQRLLAYPAGQEYNGLQFELERNPELREYIQELYHDEEGLMLVCMYKEQAELLLTLSSVEIDMSYKRLKSSQMNEVVFATCLPLHGKITTLCRVFTGQESPEGYYRLFKHVFDIVQRLTRKEATFYYLHGVGFRALLMDMCNKQMAGLARYLAELDPQNHPCSWQLKNIVIFCHVHFFRSISNLVKPEDRHISVYNRMTSLLNCQSEEQYMELCNLLIGLNKFCSLIPHSIYDSVRNHTNAAEQTHNKSYAFGRAQALLPAVLSTRKLDKLDIMQHKARQTHGIHHGYRDDSMQAHYQRHITREEILKRKRTEQASDFDNILDDILLKPVEEHQVDAQVASSQRSSSARAESIQSTPSLRRVASTNLLDQDWDRQERQIDIERQRLELQKMKEELRGKELANEEKELDLIERRRKLQAE</sequence>
<evidence type="ECO:0008006" key="5">
    <source>
        <dbReference type="Google" id="ProtNLM"/>
    </source>
</evidence>
<dbReference type="OrthoDB" id="4494726at2759"/>
<evidence type="ECO:0000256" key="2">
    <source>
        <dbReference type="SAM" id="MobiDB-lite"/>
    </source>
</evidence>
<dbReference type="EMBL" id="PDNA01000366">
    <property type="protein sequence ID" value="PGG96334.1"/>
    <property type="molecule type" value="Genomic_DNA"/>
</dbReference>
<feature type="compositionally biased region" description="Low complexity" evidence="2">
    <location>
        <begin position="664"/>
        <end position="682"/>
    </location>
</feature>
<protein>
    <recommendedName>
        <fullName evidence="5">MULE transposase domain-containing protein</fullName>
    </recommendedName>
</protein>
<dbReference type="Proteomes" id="UP000224634">
    <property type="component" value="Unassembled WGS sequence"/>
</dbReference>
<keyword evidence="4" id="KW-1185">Reference proteome</keyword>
<keyword evidence="1" id="KW-0175">Coiled coil</keyword>
<evidence type="ECO:0000256" key="1">
    <source>
        <dbReference type="SAM" id="Coils"/>
    </source>
</evidence>
<gene>
    <name evidence="3" type="ORF">AJ80_09842</name>
</gene>
<evidence type="ECO:0000313" key="4">
    <source>
        <dbReference type="Proteomes" id="UP000224634"/>
    </source>
</evidence>